<evidence type="ECO:0000256" key="3">
    <source>
        <dbReference type="ARBA" id="ARBA00022840"/>
    </source>
</evidence>
<feature type="domain" description="ABC transporter" evidence="4">
    <location>
        <begin position="22"/>
        <end position="250"/>
    </location>
</feature>
<dbReference type="PANTHER" id="PTHR42788:SF13">
    <property type="entry name" value="ALIPHATIC SULFONATES IMPORT ATP-BINDING PROTEIN SSUB"/>
    <property type="match status" value="1"/>
</dbReference>
<name>A0A7J5DX37_NOCSI</name>
<evidence type="ECO:0000259" key="4">
    <source>
        <dbReference type="PROSITE" id="PS50893"/>
    </source>
</evidence>
<proteinExistence type="predicted"/>
<dbReference type="PANTHER" id="PTHR42788">
    <property type="entry name" value="TAURINE IMPORT ATP-BINDING PROTEIN-RELATED"/>
    <property type="match status" value="1"/>
</dbReference>
<dbReference type="CDD" id="cd03293">
    <property type="entry name" value="ABC_NrtD_SsuB_transporters"/>
    <property type="match status" value="1"/>
</dbReference>
<dbReference type="RefSeq" id="WP_151577644.1">
    <property type="nucleotide sequence ID" value="NZ_CP182503.1"/>
</dbReference>
<accession>A0A7J5DX37</accession>
<keyword evidence="1" id="KW-0813">Transport</keyword>
<evidence type="ECO:0000256" key="1">
    <source>
        <dbReference type="ARBA" id="ARBA00022448"/>
    </source>
</evidence>
<organism evidence="5 6">
    <name type="scientific">Nocardioides simplex</name>
    <name type="common">Arthrobacter simplex</name>
    <dbReference type="NCBI Taxonomy" id="2045"/>
    <lineage>
        <taxon>Bacteria</taxon>
        <taxon>Bacillati</taxon>
        <taxon>Actinomycetota</taxon>
        <taxon>Actinomycetes</taxon>
        <taxon>Propionibacteriales</taxon>
        <taxon>Nocardioidaceae</taxon>
        <taxon>Pimelobacter</taxon>
    </lineage>
</organism>
<dbReference type="AlphaFoldDB" id="A0A7J5DX37"/>
<dbReference type="PROSITE" id="PS00211">
    <property type="entry name" value="ABC_TRANSPORTER_1"/>
    <property type="match status" value="1"/>
</dbReference>
<evidence type="ECO:0000313" key="5">
    <source>
        <dbReference type="EMBL" id="KAB2810438.1"/>
    </source>
</evidence>
<keyword evidence="2" id="KW-0547">Nucleotide-binding</keyword>
<dbReference type="GO" id="GO:0016887">
    <property type="term" value="F:ATP hydrolysis activity"/>
    <property type="evidence" value="ECO:0007669"/>
    <property type="project" value="InterPro"/>
</dbReference>
<sequence>MSTPGATLSPTTDPAATGAAAIEVRGVAKRYGTRDAVVALDGVDLTVRQGEFVCLVGPSGCGKSTLLRMMAGLHRPSEGEVLVHHDGTGRTPTAMVFQDYGIFPWKSVRANVRFGLDVAGVPRAEATRTVDSWLSRLGLADFADAYPATLSGGMRQRVSIARALAVEPEVLLLDEPFAALDAQLRTVLQEELLALWQADRRTVVFVTHSLEEAILLGDRVVVMSARPGRILADLPVPLPRPRSAETRGEPAFAALEQQLWSLLRDEVSRTFDGGSPA</sequence>
<dbReference type="PROSITE" id="PS50893">
    <property type="entry name" value="ABC_TRANSPORTER_2"/>
    <property type="match status" value="1"/>
</dbReference>
<dbReference type="Pfam" id="PF00005">
    <property type="entry name" value="ABC_tran"/>
    <property type="match status" value="1"/>
</dbReference>
<gene>
    <name evidence="5" type="ORF">F9L07_00165</name>
</gene>
<dbReference type="EMBL" id="WBVM01000001">
    <property type="protein sequence ID" value="KAB2810438.1"/>
    <property type="molecule type" value="Genomic_DNA"/>
</dbReference>
<keyword evidence="3 5" id="KW-0067">ATP-binding</keyword>
<protein>
    <submittedName>
        <fullName evidence="5">ABC transporter ATP-binding protein</fullName>
    </submittedName>
</protein>
<dbReference type="SUPFAM" id="SSF52540">
    <property type="entry name" value="P-loop containing nucleoside triphosphate hydrolases"/>
    <property type="match status" value="1"/>
</dbReference>
<dbReference type="SMART" id="SM00382">
    <property type="entry name" value="AAA"/>
    <property type="match status" value="1"/>
</dbReference>
<dbReference type="GO" id="GO:0005524">
    <property type="term" value="F:ATP binding"/>
    <property type="evidence" value="ECO:0007669"/>
    <property type="project" value="UniProtKB-KW"/>
</dbReference>
<evidence type="ECO:0000313" key="6">
    <source>
        <dbReference type="Proteomes" id="UP000449906"/>
    </source>
</evidence>
<dbReference type="Proteomes" id="UP000449906">
    <property type="component" value="Unassembled WGS sequence"/>
</dbReference>
<dbReference type="InterPro" id="IPR050166">
    <property type="entry name" value="ABC_transporter_ATP-bind"/>
</dbReference>
<dbReference type="InterPro" id="IPR017871">
    <property type="entry name" value="ABC_transporter-like_CS"/>
</dbReference>
<evidence type="ECO:0000256" key="2">
    <source>
        <dbReference type="ARBA" id="ARBA00022741"/>
    </source>
</evidence>
<dbReference type="InterPro" id="IPR003439">
    <property type="entry name" value="ABC_transporter-like_ATP-bd"/>
</dbReference>
<comment type="caution">
    <text evidence="5">The sequence shown here is derived from an EMBL/GenBank/DDBJ whole genome shotgun (WGS) entry which is preliminary data.</text>
</comment>
<dbReference type="Gene3D" id="3.40.50.300">
    <property type="entry name" value="P-loop containing nucleotide triphosphate hydrolases"/>
    <property type="match status" value="1"/>
</dbReference>
<reference evidence="5 6" key="1">
    <citation type="submission" date="2019-09" db="EMBL/GenBank/DDBJ databases">
        <title>Pimelobacter sp. isolated from Paulinella.</title>
        <authorList>
            <person name="Jeong S.E."/>
        </authorList>
    </citation>
    <scope>NUCLEOTIDE SEQUENCE [LARGE SCALE GENOMIC DNA]</scope>
    <source>
        <strain evidence="5 6">Pch-N</strain>
    </source>
</reference>
<dbReference type="InterPro" id="IPR003593">
    <property type="entry name" value="AAA+_ATPase"/>
</dbReference>
<dbReference type="InterPro" id="IPR027417">
    <property type="entry name" value="P-loop_NTPase"/>
</dbReference>